<reference evidence="2 3" key="1">
    <citation type="submission" date="2015-08" db="EMBL/GenBank/DDBJ databases">
        <title>Next Generation Sequencing and Analysis of the Genome of Puccinia sorghi L Schw, the Causal Agent of Maize Common Rust.</title>
        <authorList>
            <person name="Rochi L."/>
            <person name="Burguener G."/>
            <person name="Darino M."/>
            <person name="Turjanski A."/>
            <person name="Kreff E."/>
            <person name="Dieguez M.J."/>
            <person name="Sacco F."/>
        </authorList>
    </citation>
    <scope>NUCLEOTIDE SEQUENCE [LARGE SCALE GENOMIC DNA]</scope>
    <source>
        <strain evidence="2 3">RO10H11247</strain>
    </source>
</reference>
<keyword evidence="1" id="KW-1133">Transmembrane helix</keyword>
<keyword evidence="1" id="KW-0472">Membrane</keyword>
<comment type="caution">
    <text evidence="2">The sequence shown here is derived from an EMBL/GenBank/DDBJ whole genome shotgun (WGS) entry which is preliminary data.</text>
</comment>
<gene>
    <name evidence="2" type="ORF">VP01_89g3</name>
</gene>
<feature type="transmembrane region" description="Helical" evidence="1">
    <location>
        <begin position="255"/>
        <end position="271"/>
    </location>
</feature>
<evidence type="ECO:0000313" key="2">
    <source>
        <dbReference type="EMBL" id="KNZ44601.1"/>
    </source>
</evidence>
<accession>A0A0L6U7V9</accession>
<protein>
    <submittedName>
        <fullName evidence="2">Uncharacterized protein</fullName>
    </submittedName>
</protein>
<dbReference type="AlphaFoldDB" id="A0A0L6U7V9"/>
<evidence type="ECO:0000313" key="3">
    <source>
        <dbReference type="Proteomes" id="UP000037035"/>
    </source>
</evidence>
<sequence>MSFLPLNLPNLALSEAHFLPFSALFKRFSSFLASVRSIASASHIDLGPLFRAIHLNGYLFAGFGIQLDGPGNLNIFGRISRGSGFLTPPHVNRAMLRSCSVKWTAYFNRFNFTLSATTIRQPSWQEHFSKMAVKLIIRIEASSSHIAALKNLLALFREHFPPEPHVIRKHQAWGEDKTSLSYHDRLASLHKPPVLLTCVTRAAPAPDIHCLSCIRYHGTYFNVYIEDKKFGRFYVEVGRTRRPITAGLVSPDSRLLMLLSSILLAGCFFLSHKPQRSRRTSSGVGWAAKMALEVLSCIDVILLCSSTPCGSLCMCLLASPAPIPHFLRGGSEQTCTPPDKGNLTLHDICHLQIDTCCELSEAGDKHSDRFADILVLLVQCQNGIFHRRWSWLKLTHSGRDISSVGKDIGLLIPKLPCWKTRDSLLYLVTHSMRKHTSPALDTDNTPCTQDKKTPLWLVRKKSPFFGVERDMSVSSPSRVQPWLVSRIYLRHHKIYHFVNTCLSFFYANIVWLALGFIRSPSHRRMFGCSFVQCSFVSHFESIQKSMRSPLLPGINSYMSEPSYRMTDSALARTLSVHKSSSRASNNTSLFFLFYSSSLISGEAHFSNDKALRNPYPTSLFNRSIDLVSSRLSTSALALLRIIPSRAKVDKSTAKAFVALLCGKSYANLSDFALFDSLLPHESSVHDFFPFEIPFLVLKLSQDRSDNSS</sequence>
<keyword evidence="3" id="KW-1185">Reference proteome</keyword>
<feature type="transmembrane region" description="Helical" evidence="1">
    <location>
        <begin position="494"/>
        <end position="517"/>
    </location>
</feature>
<dbReference type="VEuPathDB" id="FungiDB:VP01_89g3"/>
<dbReference type="EMBL" id="LAVV01014604">
    <property type="protein sequence ID" value="KNZ44601.1"/>
    <property type="molecule type" value="Genomic_DNA"/>
</dbReference>
<proteinExistence type="predicted"/>
<keyword evidence="1" id="KW-0812">Transmembrane</keyword>
<organism evidence="2 3">
    <name type="scientific">Puccinia sorghi</name>
    <dbReference type="NCBI Taxonomy" id="27349"/>
    <lineage>
        <taxon>Eukaryota</taxon>
        <taxon>Fungi</taxon>
        <taxon>Dikarya</taxon>
        <taxon>Basidiomycota</taxon>
        <taxon>Pucciniomycotina</taxon>
        <taxon>Pucciniomycetes</taxon>
        <taxon>Pucciniales</taxon>
        <taxon>Pucciniaceae</taxon>
        <taxon>Puccinia</taxon>
    </lineage>
</organism>
<name>A0A0L6U7V9_9BASI</name>
<dbReference type="Proteomes" id="UP000037035">
    <property type="component" value="Unassembled WGS sequence"/>
</dbReference>
<evidence type="ECO:0000256" key="1">
    <source>
        <dbReference type="SAM" id="Phobius"/>
    </source>
</evidence>